<keyword evidence="9" id="KW-0175">Coiled coil</keyword>
<protein>
    <recommendedName>
        <fullName evidence="7">DNA mismatch repair protein MutS</fullName>
    </recommendedName>
</protein>
<feature type="non-terminal residue" evidence="11">
    <location>
        <position position="739"/>
    </location>
</feature>
<organism evidence="11 12">
    <name type="scientific">candidate division CSSED10-310 bacterium</name>
    <dbReference type="NCBI Taxonomy" id="2855610"/>
    <lineage>
        <taxon>Bacteria</taxon>
        <taxon>Bacteria division CSSED10-310</taxon>
    </lineage>
</organism>
<dbReference type="Pfam" id="PF05188">
    <property type="entry name" value="MutS_II"/>
    <property type="match status" value="1"/>
</dbReference>
<evidence type="ECO:0000259" key="10">
    <source>
        <dbReference type="PROSITE" id="PS00486"/>
    </source>
</evidence>
<dbReference type="InterPro" id="IPR000432">
    <property type="entry name" value="DNA_mismatch_repair_MutS_C"/>
</dbReference>
<dbReference type="Gene3D" id="3.30.420.110">
    <property type="entry name" value="MutS, connector domain"/>
    <property type="match status" value="1"/>
</dbReference>
<dbReference type="SUPFAM" id="SSF53150">
    <property type="entry name" value="DNA repair protein MutS, domain II"/>
    <property type="match status" value="1"/>
</dbReference>
<dbReference type="Proteomes" id="UP001594351">
    <property type="component" value="Unassembled WGS sequence"/>
</dbReference>
<dbReference type="PANTHER" id="PTHR11361:SF34">
    <property type="entry name" value="DNA MISMATCH REPAIR PROTEIN MSH1, MITOCHONDRIAL"/>
    <property type="match status" value="1"/>
</dbReference>
<evidence type="ECO:0000256" key="2">
    <source>
        <dbReference type="ARBA" id="ARBA00022741"/>
    </source>
</evidence>
<keyword evidence="6 8" id="KW-0234">DNA repair</keyword>
<dbReference type="PIRSF" id="PIRSF037677">
    <property type="entry name" value="DNA_mis_repair_Msh6"/>
    <property type="match status" value="1"/>
</dbReference>
<feature type="domain" description="DNA mismatch repair proteins mutS family" evidence="10">
    <location>
        <begin position="711"/>
        <end position="727"/>
    </location>
</feature>
<dbReference type="Gene3D" id="3.40.50.300">
    <property type="entry name" value="P-loop containing nucleotide triphosphate hydrolases"/>
    <property type="match status" value="1"/>
</dbReference>
<dbReference type="NCBIfam" id="TIGR01070">
    <property type="entry name" value="mutS1"/>
    <property type="match status" value="1"/>
</dbReference>
<dbReference type="InterPro" id="IPR036187">
    <property type="entry name" value="DNA_mismatch_repair_MutS_sf"/>
</dbReference>
<dbReference type="InterPro" id="IPR027417">
    <property type="entry name" value="P-loop_NTPase"/>
</dbReference>
<dbReference type="InterPro" id="IPR045076">
    <property type="entry name" value="MutS"/>
</dbReference>
<dbReference type="InterPro" id="IPR017261">
    <property type="entry name" value="DNA_mismatch_repair_MutS/MSH"/>
</dbReference>
<dbReference type="InterPro" id="IPR007695">
    <property type="entry name" value="DNA_mismatch_repair_MutS-lik_N"/>
</dbReference>
<proteinExistence type="inferred from homology"/>
<evidence type="ECO:0000256" key="1">
    <source>
        <dbReference type="ARBA" id="ARBA00006271"/>
    </source>
</evidence>
<sequence length="739" mass="83842">MKNKSSKQKKETPMMEQYRSIKKQHPDSILFFRMGDFYEMFDADAVHAAKILNIALTTRDKKSADPIPMCGVPYHAMETYVARLINAGISVAICDQVEDPRHAKGIVRREVTRVITPGTLLDQSLLDHREKNFLCALYYTVDASESCMIQAGLAFLELSTAEFFALEFQDRTTAEKVADELVRLKPREVLLPKSAAADAVLTKLWLDAPPCAKRWLDDWHFNEDQARDLLLEHFQTSTLEGFGISEHHFAVRVAGAVMAFLQETQKRPLHHISRISMLHTNQYLILDRICQRNLELTHRMTENTRQGTLLDLLDETQTPMGARELHNWILRPLLDSGEIGARQDAVEKSLQHPNDLGKIRLLLAGLTDLKRITARISLKVAHPKDVAALRDSLAQFPTLVSEIGKIAAGRIEHLLQHWDNCEEVYQLITATLHDNPPLTIRDGQVIRAGYCSELDELRALRRDTTGLIRAMEKTEKENTGIQKLRIKYNKVFGYFIEVTKQHLDKIPEHYLRKQTLVNCERFYTPALKEFEEKVLDAEEKIIELENQLFEALRDSIGQHDARLLAASSVIAEIDILLGLAFVAATYNYKRPQITEELVLHIEKGRHPVMEVFGQEERFVPNDTYLDRESHQLIIITGPNMAGKSTYIRQIALLTIMAQIGSFIPAQAARIGIVDRIFTRVGAADNLLEGQSTFMVEMVETANILHNATERSLIILDEVGRGTSTFDGLALAWAISEFIS</sequence>
<evidence type="ECO:0000256" key="5">
    <source>
        <dbReference type="ARBA" id="ARBA00023125"/>
    </source>
</evidence>
<evidence type="ECO:0000313" key="12">
    <source>
        <dbReference type="Proteomes" id="UP001594351"/>
    </source>
</evidence>
<comment type="similarity">
    <text evidence="1 8">Belongs to the DNA mismatch repair MutS family.</text>
</comment>
<dbReference type="SUPFAM" id="SSF48334">
    <property type="entry name" value="DNA repair protein MutS, domain III"/>
    <property type="match status" value="1"/>
</dbReference>
<dbReference type="SMART" id="SM00533">
    <property type="entry name" value="MUTSd"/>
    <property type="match status" value="1"/>
</dbReference>
<dbReference type="PROSITE" id="PS00486">
    <property type="entry name" value="DNA_MISMATCH_REPAIR_2"/>
    <property type="match status" value="1"/>
</dbReference>
<keyword evidence="12" id="KW-1185">Reference proteome</keyword>
<dbReference type="InterPro" id="IPR007861">
    <property type="entry name" value="DNA_mismatch_repair_MutS_clamp"/>
</dbReference>
<dbReference type="PANTHER" id="PTHR11361">
    <property type="entry name" value="DNA MISMATCH REPAIR PROTEIN MUTS FAMILY MEMBER"/>
    <property type="match status" value="1"/>
</dbReference>
<dbReference type="InterPro" id="IPR007860">
    <property type="entry name" value="DNA_mmatch_repair_MutS_con_dom"/>
</dbReference>
<feature type="coiled-coil region" evidence="9">
    <location>
        <begin position="527"/>
        <end position="554"/>
    </location>
</feature>
<dbReference type="Pfam" id="PF01624">
    <property type="entry name" value="MutS_I"/>
    <property type="match status" value="1"/>
</dbReference>
<comment type="caution">
    <text evidence="11">The sequence shown here is derived from an EMBL/GenBank/DDBJ whole genome shotgun (WGS) entry which is preliminary data.</text>
</comment>
<keyword evidence="5 8" id="KW-0238">DNA-binding</keyword>
<keyword evidence="2 8" id="KW-0547">Nucleotide-binding</keyword>
<dbReference type="InterPro" id="IPR005748">
    <property type="entry name" value="DNA_mismatch_repair_MutS"/>
</dbReference>
<dbReference type="InterPro" id="IPR007696">
    <property type="entry name" value="DNA_mismatch_repair_MutS_core"/>
</dbReference>
<dbReference type="InterPro" id="IPR016151">
    <property type="entry name" value="DNA_mismatch_repair_MutS_N"/>
</dbReference>
<keyword evidence="4" id="KW-0067">ATP-binding</keyword>
<dbReference type="Pfam" id="PF00488">
    <property type="entry name" value="MutS_V"/>
    <property type="match status" value="1"/>
</dbReference>
<comment type="function">
    <text evidence="8">This protein is involved in the repair of mismatches in DNA.</text>
</comment>
<keyword evidence="3 8" id="KW-0227">DNA damage</keyword>
<evidence type="ECO:0000256" key="8">
    <source>
        <dbReference type="RuleBase" id="RU003756"/>
    </source>
</evidence>
<dbReference type="SUPFAM" id="SSF52540">
    <property type="entry name" value="P-loop containing nucleoside triphosphate hydrolases"/>
    <property type="match status" value="1"/>
</dbReference>
<gene>
    <name evidence="11" type="primary">mutS</name>
    <name evidence="11" type="ORF">ACFL27_07150</name>
</gene>
<reference evidence="11 12" key="1">
    <citation type="submission" date="2024-09" db="EMBL/GenBank/DDBJ databases">
        <title>Laminarin stimulates single cell rates of sulfate reduction while oxygen inhibits transcriptomic activity in coastal marine sediment.</title>
        <authorList>
            <person name="Lindsay M."/>
            <person name="Orcutt B."/>
            <person name="Emerson D."/>
            <person name="Stepanauskas R."/>
            <person name="D'Angelo T."/>
        </authorList>
    </citation>
    <scope>NUCLEOTIDE SEQUENCE [LARGE SCALE GENOMIC DNA]</scope>
    <source>
        <strain evidence="11">SAG AM-311-K15</strain>
    </source>
</reference>
<evidence type="ECO:0000256" key="6">
    <source>
        <dbReference type="ARBA" id="ARBA00023204"/>
    </source>
</evidence>
<name>A0ABV6YUS1_UNCC1</name>
<evidence type="ECO:0000313" key="11">
    <source>
        <dbReference type="EMBL" id="MFC1849950.1"/>
    </source>
</evidence>
<dbReference type="Pfam" id="PF05190">
    <property type="entry name" value="MutS_IV"/>
    <property type="match status" value="1"/>
</dbReference>
<dbReference type="EMBL" id="JBHPBY010000067">
    <property type="protein sequence ID" value="MFC1849950.1"/>
    <property type="molecule type" value="Genomic_DNA"/>
</dbReference>
<accession>A0ABV6YUS1</accession>
<evidence type="ECO:0000256" key="3">
    <source>
        <dbReference type="ARBA" id="ARBA00022763"/>
    </source>
</evidence>
<dbReference type="InterPro" id="IPR036678">
    <property type="entry name" value="MutS_con_dom_sf"/>
</dbReference>
<dbReference type="SUPFAM" id="SSF55271">
    <property type="entry name" value="DNA repair protein MutS, domain I"/>
    <property type="match status" value="1"/>
</dbReference>
<dbReference type="NCBIfam" id="NF003810">
    <property type="entry name" value="PRK05399.1"/>
    <property type="match status" value="1"/>
</dbReference>
<evidence type="ECO:0000256" key="9">
    <source>
        <dbReference type="SAM" id="Coils"/>
    </source>
</evidence>
<evidence type="ECO:0000256" key="4">
    <source>
        <dbReference type="ARBA" id="ARBA00022840"/>
    </source>
</evidence>
<dbReference type="Pfam" id="PF05192">
    <property type="entry name" value="MutS_III"/>
    <property type="match status" value="1"/>
</dbReference>
<dbReference type="Gene3D" id="1.10.1420.10">
    <property type="match status" value="2"/>
</dbReference>
<dbReference type="Gene3D" id="3.40.1170.10">
    <property type="entry name" value="DNA repair protein MutS, domain I"/>
    <property type="match status" value="1"/>
</dbReference>
<dbReference type="SMART" id="SM00534">
    <property type="entry name" value="MUTSac"/>
    <property type="match status" value="1"/>
</dbReference>
<evidence type="ECO:0000256" key="7">
    <source>
        <dbReference type="NCBIfam" id="TIGR01070"/>
    </source>
</evidence>